<feature type="signal peptide" evidence="8">
    <location>
        <begin position="1"/>
        <end position="18"/>
    </location>
</feature>
<dbReference type="Pfam" id="PF03349">
    <property type="entry name" value="Toluene_X"/>
    <property type="match status" value="1"/>
</dbReference>
<dbReference type="PANTHER" id="PTHR35093:SF8">
    <property type="entry name" value="OUTER MEMBRANE PROTEIN NMB0088-RELATED"/>
    <property type="match status" value="1"/>
</dbReference>
<evidence type="ECO:0000256" key="4">
    <source>
        <dbReference type="ARBA" id="ARBA00022692"/>
    </source>
</evidence>
<organism evidence="9 10">
    <name type="scientific">Legionella fallonii LLAP-10</name>
    <dbReference type="NCBI Taxonomy" id="1212491"/>
    <lineage>
        <taxon>Bacteria</taxon>
        <taxon>Pseudomonadati</taxon>
        <taxon>Pseudomonadota</taxon>
        <taxon>Gammaproteobacteria</taxon>
        <taxon>Legionellales</taxon>
        <taxon>Legionellaceae</taxon>
        <taxon>Legionella</taxon>
    </lineage>
</organism>
<dbReference type="GO" id="GO:0015483">
    <property type="term" value="F:long-chain fatty acid transporting porin activity"/>
    <property type="evidence" value="ECO:0007669"/>
    <property type="project" value="TreeGrafter"/>
</dbReference>
<comment type="similarity">
    <text evidence="2">Belongs to the OmpP1/FadL family.</text>
</comment>
<evidence type="ECO:0000256" key="3">
    <source>
        <dbReference type="ARBA" id="ARBA00022452"/>
    </source>
</evidence>
<keyword evidence="3" id="KW-1134">Transmembrane beta strand</keyword>
<evidence type="ECO:0000256" key="5">
    <source>
        <dbReference type="ARBA" id="ARBA00022729"/>
    </source>
</evidence>
<evidence type="ECO:0000256" key="1">
    <source>
        <dbReference type="ARBA" id="ARBA00004571"/>
    </source>
</evidence>
<evidence type="ECO:0000313" key="10">
    <source>
        <dbReference type="Proteomes" id="UP000032430"/>
    </source>
</evidence>
<keyword evidence="10" id="KW-1185">Reference proteome</keyword>
<dbReference type="RefSeq" id="WP_045094782.1">
    <property type="nucleotide sequence ID" value="NZ_LN614827.1"/>
</dbReference>
<evidence type="ECO:0000256" key="7">
    <source>
        <dbReference type="ARBA" id="ARBA00023237"/>
    </source>
</evidence>
<feature type="chain" id="PRO_5001942026" evidence="8">
    <location>
        <begin position="19"/>
        <end position="390"/>
    </location>
</feature>
<evidence type="ECO:0000313" key="9">
    <source>
        <dbReference type="EMBL" id="CEG56023.1"/>
    </source>
</evidence>
<sequence>MRALPTAVFCLLAINAHANVIQYFAGLSYSNPSGLFKVKKDLFVIGSTNSYADLGFTGSVLNFNTLQYGSGVNHSKTFTPMPYGRLAKRLNEKTVVGLDVTEPFNSNLNSGTDRFTRYANTQNYLTDVDVSPKMSYALTKKLQIGGGVNFNFLANNEVNFALPIGQSAYANLVNPTSSFGVGFNVGATYFINQTNFLGFTYYSRIKQNTTGISTLGPFINPSLALSFYMPTTMVANYVHIFNPEWLANFTVYHSQWSANQFVRLYNTASPPPMSNFSFKMGFGNSFAYLGALRKQVTKEMGLTLVGMRDNGPERSDLRTITFPSFTQYFIGLQGDYHFNKSTSIELLYGHVFSTPSIQNHVTVNNNVIPFTTGKVNINVDVVDIQLKVEG</sequence>
<dbReference type="GO" id="GO:0009279">
    <property type="term" value="C:cell outer membrane"/>
    <property type="evidence" value="ECO:0007669"/>
    <property type="project" value="UniProtKB-SubCell"/>
</dbReference>
<evidence type="ECO:0000256" key="6">
    <source>
        <dbReference type="ARBA" id="ARBA00023136"/>
    </source>
</evidence>
<gene>
    <name evidence="9" type="ORF">LFA_0569</name>
</gene>
<keyword evidence="6" id="KW-0472">Membrane</keyword>
<dbReference type="PANTHER" id="PTHR35093">
    <property type="entry name" value="OUTER MEMBRANE PROTEIN NMB0088-RELATED"/>
    <property type="match status" value="1"/>
</dbReference>
<dbReference type="STRING" id="1212491.LFA_0569"/>
<dbReference type="EMBL" id="LN614827">
    <property type="protein sequence ID" value="CEG56023.1"/>
    <property type="molecule type" value="Genomic_DNA"/>
</dbReference>
<accession>A0A098G0N3</accession>
<keyword evidence="5 8" id="KW-0732">Signal</keyword>
<dbReference type="KEGG" id="lfa:LFA_0569"/>
<dbReference type="HOGENOM" id="CLU_707490_0_0_6"/>
<dbReference type="Gene3D" id="2.40.160.60">
    <property type="entry name" value="Outer membrane protein transport protein (OMPP1/FadL/TodX)"/>
    <property type="match status" value="1"/>
</dbReference>
<keyword evidence="4" id="KW-0812">Transmembrane</keyword>
<dbReference type="SUPFAM" id="SSF56935">
    <property type="entry name" value="Porins"/>
    <property type="match status" value="1"/>
</dbReference>
<dbReference type="Proteomes" id="UP000032430">
    <property type="component" value="Chromosome I"/>
</dbReference>
<reference evidence="10" key="1">
    <citation type="submission" date="2014-09" db="EMBL/GenBank/DDBJ databases">
        <authorList>
            <person name="Gomez-Valero L."/>
        </authorList>
    </citation>
    <scope>NUCLEOTIDE SEQUENCE [LARGE SCALE GENOMIC DNA]</scope>
    <source>
        <strain evidence="10">ATCC700992</strain>
    </source>
</reference>
<evidence type="ECO:0000256" key="2">
    <source>
        <dbReference type="ARBA" id="ARBA00008163"/>
    </source>
</evidence>
<dbReference type="OrthoDB" id="5641522at2"/>
<dbReference type="InterPro" id="IPR005017">
    <property type="entry name" value="OMPP1/FadL/TodX"/>
</dbReference>
<comment type="subcellular location">
    <subcellularLocation>
        <location evidence="1">Cell outer membrane</location>
        <topology evidence="1">Multi-pass membrane protein</topology>
    </subcellularLocation>
</comment>
<keyword evidence="7" id="KW-0998">Cell outer membrane</keyword>
<proteinExistence type="inferred from homology"/>
<name>A0A098G0N3_9GAMM</name>
<protein>
    <submittedName>
        <fullName evidence="9">(Outer) membrane protein</fullName>
    </submittedName>
</protein>
<dbReference type="AlphaFoldDB" id="A0A098G0N3"/>
<evidence type="ECO:0000256" key="8">
    <source>
        <dbReference type="SAM" id="SignalP"/>
    </source>
</evidence>